<dbReference type="Proteomes" id="UP001597296">
    <property type="component" value="Unassembled WGS sequence"/>
</dbReference>
<keyword evidence="7" id="KW-1185">Reference proteome</keyword>
<dbReference type="InterPro" id="IPR050109">
    <property type="entry name" value="HTH-type_TetR-like_transc_reg"/>
</dbReference>
<keyword evidence="3" id="KW-0804">Transcription</keyword>
<accession>A0ABW5C9Z9</accession>
<evidence type="ECO:0000256" key="4">
    <source>
        <dbReference type="PROSITE-ProRule" id="PRU00335"/>
    </source>
</evidence>
<proteinExistence type="predicted"/>
<dbReference type="RefSeq" id="WP_377316012.1">
    <property type="nucleotide sequence ID" value="NZ_JBHUIY010000017.1"/>
</dbReference>
<dbReference type="PRINTS" id="PR00455">
    <property type="entry name" value="HTHTETR"/>
</dbReference>
<dbReference type="InterPro" id="IPR025996">
    <property type="entry name" value="MT1864/Rv1816-like_C"/>
</dbReference>
<dbReference type="EMBL" id="JBHUIY010000017">
    <property type="protein sequence ID" value="MFD2234114.1"/>
    <property type="molecule type" value="Genomic_DNA"/>
</dbReference>
<comment type="caution">
    <text evidence="6">The sequence shown here is derived from an EMBL/GenBank/DDBJ whole genome shotgun (WGS) entry which is preliminary data.</text>
</comment>
<dbReference type="Gene3D" id="1.10.357.10">
    <property type="entry name" value="Tetracycline Repressor, domain 2"/>
    <property type="match status" value="1"/>
</dbReference>
<dbReference type="PROSITE" id="PS50977">
    <property type="entry name" value="HTH_TETR_2"/>
    <property type="match status" value="1"/>
</dbReference>
<dbReference type="Pfam" id="PF00440">
    <property type="entry name" value="TetR_N"/>
    <property type="match status" value="1"/>
</dbReference>
<dbReference type="InterPro" id="IPR001647">
    <property type="entry name" value="HTH_TetR"/>
</dbReference>
<feature type="DNA-binding region" description="H-T-H motif" evidence="4">
    <location>
        <begin position="35"/>
        <end position="54"/>
    </location>
</feature>
<dbReference type="SUPFAM" id="SSF48498">
    <property type="entry name" value="Tetracyclin repressor-like, C-terminal domain"/>
    <property type="match status" value="1"/>
</dbReference>
<dbReference type="InterPro" id="IPR009057">
    <property type="entry name" value="Homeodomain-like_sf"/>
</dbReference>
<name>A0ABW5C9Z9_9PROT</name>
<evidence type="ECO:0000256" key="1">
    <source>
        <dbReference type="ARBA" id="ARBA00023015"/>
    </source>
</evidence>
<dbReference type="Pfam" id="PF13305">
    <property type="entry name" value="TetR_C_33"/>
    <property type="match status" value="1"/>
</dbReference>
<organism evidence="6 7">
    <name type="scientific">Phaeospirillum tilakii</name>
    <dbReference type="NCBI Taxonomy" id="741673"/>
    <lineage>
        <taxon>Bacteria</taxon>
        <taxon>Pseudomonadati</taxon>
        <taxon>Pseudomonadota</taxon>
        <taxon>Alphaproteobacteria</taxon>
        <taxon>Rhodospirillales</taxon>
        <taxon>Rhodospirillaceae</taxon>
        <taxon>Phaeospirillum</taxon>
    </lineage>
</organism>
<dbReference type="PANTHER" id="PTHR30055">
    <property type="entry name" value="HTH-TYPE TRANSCRIPTIONAL REGULATOR RUTR"/>
    <property type="match status" value="1"/>
</dbReference>
<keyword evidence="1" id="KW-0805">Transcription regulation</keyword>
<evidence type="ECO:0000259" key="5">
    <source>
        <dbReference type="PROSITE" id="PS50977"/>
    </source>
</evidence>
<reference evidence="7" key="1">
    <citation type="journal article" date="2019" name="Int. J. Syst. Evol. Microbiol.">
        <title>The Global Catalogue of Microorganisms (GCM) 10K type strain sequencing project: providing services to taxonomists for standard genome sequencing and annotation.</title>
        <authorList>
            <consortium name="The Broad Institute Genomics Platform"/>
            <consortium name="The Broad Institute Genome Sequencing Center for Infectious Disease"/>
            <person name="Wu L."/>
            <person name="Ma J."/>
        </authorList>
    </citation>
    <scope>NUCLEOTIDE SEQUENCE [LARGE SCALE GENOMIC DNA]</scope>
    <source>
        <strain evidence="7">KCTC 15012</strain>
    </source>
</reference>
<gene>
    <name evidence="6" type="ORF">ACFSNB_09875</name>
</gene>
<sequence>MPRLPLSEQERDQIRGRILAAARELVERLGAERLSMRAIGARVGLTASALYAYFPAKQDLLRALWQGAIDDLDARFRALSAAESDPLAALAALGRAYAGFALEDPVRFRLLFFTPAPPGAIDDETGQPPQSRIGYAIARERVVEAIDRGLLRLGDADLVCQTLWSSLHGVVALANAPTDFPFQSPQRLVETMLATVLRGLSRAPLPGDSR</sequence>
<feature type="domain" description="HTH tetR-type" evidence="5">
    <location>
        <begin position="12"/>
        <end position="72"/>
    </location>
</feature>
<evidence type="ECO:0000313" key="6">
    <source>
        <dbReference type="EMBL" id="MFD2234114.1"/>
    </source>
</evidence>
<keyword evidence="2 4" id="KW-0238">DNA-binding</keyword>
<evidence type="ECO:0000256" key="2">
    <source>
        <dbReference type="ARBA" id="ARBA00023125"/>
    </source>
</evidence>
<dbReference type="PANTHER" id="PTHR30055:SF212">
    <property type="entry name" value="TETR-FAMILY FAMILY TRANSCRIPTIONAL REGULATOR"/>
    <property type="match status" value="1"/>
</dbReference>
<dbReference type="InterPro" id="IPR036271">
    <property type="entry name" value="Tet_transcr_reg_TetR-rel_C_sf"/>
</dbReference>
<evidence type="ECO:0000256" key="3">
    <source>
        <dbReference type="ARBA" id="ARBA00023163"/>
    </source>
</evidence>
<evidence type="ECO:0000313" key="7">
    <source>
        <dbReference type="Proteomes" id="UP001597296"/>
    </source>
</evidence>
<dbReference type="SUPFAM" id="SSF46689">
    <property type="entry name" value="Homeodomain-like"/>
    <property type="match status" value="1"/>
</dbReference>
<protein>
    <submittedName>
        <fullName evidence="6">TetR/AcrR family transcriptional regulator</fullName>
    </submittedName>
</protein>